<comment type="caution">
    <text evidence="10">The sequence shown here is derived from an EMBL/GenBank/DDBJ whole genome shotgun (WGS) entry which is preliminary data.</text>
</comment>
<dbReference type="SUPFAM" id="SSF56601">
    <property type="entry name" value="beta-lactamase/transpeptidase-like"/>
    <property type="match status" value="1"/>
</dbReference>
<dbReference type="Pfam" id="PF00498">
    <property type="entry name" value="FHA"/>
    <property type="match status" value="1"/>
</dbReference>
<evidence type="ECO:0000259" key="9">
    <source>
        <dbReference type="PROSITE" id="PS50006"/>
    </source>
</evidence>
<comment type="catalytic activity">
    <reaction evidence="8">
        <text>[GlcNAc-(1-&gt;4)-Mur2Ac(oyl-L-Ala-gamma-D-Glu-L-Lys-D-Ala-D-Ala)](n)-di-trans,octa-cis-undecaprenyl diphosphate + beta-D-GlcNAc-(1-&gt;4)-Mur2Ac(oyl-L-Ala-gamma-D-Glu-L-Lys-D-Ala-D-Ala)-di-trans,octa-cis-undecaprenyl diphosphate = [GlcNAc-(1-&gt;4)-Mur2Ac(oyl-L-Ala-gamma-D-Glu-L-Lys-D-Ala-D-Ala)](n+1)-di-trans,octa-cis-undecaprenyl diphosphate + di-trans,octa-cis-undecaprenyl diphosphate + H(+)</text>
        <dbReference type="Rhea" id="RHEA:23708"/>
        <dbReference type="Rhea" id="RHEA-COMP:9602"/>
        <dbReference type="Rhea" id="RHEA-COMP:9603"/>
        <dbReference type="ChEBI" id="CHEBI:15378"/>
        <dbReference type="ChEBI" id="CHEBI:58405"/>
        <dbReference type="ChEBI" id="CHEBI:60033"/>
        <dbReference type="ChEBI" id="CHEBI:78435"/>
        <dbReference type="EC" id="2.4.99.28"/>
    </reaction>
</comment>
<dbReference type="AlphaFoldDB" id="A0A0C1V4D2"/>
<evidence type="ECO:0000256" key="2">
    <source>
        <dbReference type="ARBA" id="ARBA00022670"/>
    </source>
</evidence>
<dbReference type="PANTHER" id="PTHR32282">
    <property type="entry name" value="BINDING PROTEIN TRANSPEPTIDASE, PUTATIVE-RELATED"/>
    <property type="match status" value="1"/>
</dbReference>
<dbReference type="GO" id="GO:0008658">
    <property type="term" value="F:penicillin binding"/>
    <property type="evidence" value="ECO:0007669"/>
    <property type="project" value="InterPro"/>
</dbReference>
<dbReference type="InterPro" id="IPR001460">
    <property type="entry name" value="PCN-bd_Tpept"/>
</dbReference>
<evidence type="ECO:0000256" key="4">
    <source>
        <dbReference type="ARBA" id="ARBA00022679"/>
    </source>
</evidence>
<evidence type="ECO:0000256" key="7">
    <source>
        <dbReference type="ARBA" id="ARBA00034000"/>
    </source>
</evidence>
<dbReference type="InterPro" id="IPR050396">
    <property type="entry name" value="Glycosyltr_51/Transpeptidase"/>
</dbReference>
<sequence length="757" mass="82139">MSSSSPPPSPPPPPQTLLGNVTQAFKAVQQKIDFSKIALKSGARPAQLEVSYQDKVETFPLLGDRYLLGRSSQQSDIVVNSPIVSQIHTSITRDPNRPGRPFVIKDKQSTNGLYHGKKRLNYWVMQHGDVLTLGPADLADGVTLRYVDPPPAYMQGLKYGLYGFTGITAIVGFWIVALEWPKIPMRPFPESVQGPVVIYAEEGGEVVPLRPEPTQAHQENRRIADYGPYLPKAVVASEDTRYYWHLGIDPLGITRALVTNIRGGEIREGGSTITQQLARSVYREYVGTDDSAGRKVREAVVALKLESFYSKDDLLLFYLNRVFLGGNLYGFEDAAQFYFGKPAKDLNLSEAATLVGILPAPNAFNPVTNYEAAVAYRDRVLDRMTALGMVSAEEARRARRSRIEISPDAREELQSIRAPYFYSYIFRELETVLGSGLAREGNFIVEATLDLDMQADAEAALQSHITTTGAALNYSEGAIVTLDSTSAAIRAYVGGVDFQSSQFDRASQALRQPGSTFKVFAYAAALEDDIPPGQTFDCSGLTWNGQFFDGCRSGAGAMNMHDGLALSENVIAMRIAQEVGLNSVIQTAQRLGIDSDLNPAPGLVLGESEVTPLELTGAFGAIANDGVWNPPHGIRRVLDSSDCADPNDANSCRVIYEFGQTGDTNQQAISPAIAQTLTGLMQGVIQGGTGRSAFIGLGEAGKTGTTNDNRDLWFVGYVPNRDLVTGVWLGNDDNTPTNGSSGNAAELWGTYMSDVTR</sequence>
<evidence type="ECO:0000256" key="3">
    <source>
        <dbReference type="ARBA" id="ARBA00022676"/>
    </source>
</evidence>
<keyword evidence="6" id="KW-0511">Multifunctional enzyme</keyword>
<evidence type="ECO:0000313" key="10">
    <source>
        <dbReference type="EMBL" id="NEV66761.1"/>
    </source>
</evidence>
<dbReference type="Pfam" id="PF00905">
    <property type="entry name" value="Transpeptidase"/>
    <property type="match status" value="1"/>
</dbReference>
<keyword evidence="2" id="KW-0645">Protease</keyword>
<dbReference type="InterPro" id="IPR008984">
    <property type="entry name" value="SMAD_FHA_dom_sf"/>
</dbReference>
<organism evidence="10">
    <name type="scientific">Lyngbya confervoides BDU141951</name>
    <dbReference type="NCBI Taxonomy" id="1574623"/>
    <lineage>
        <taxon>Bacteria</taxon>
        <taxon>Bacillati</taxon>
        <taxon>Cyanobacteriota</taxon>
        <taxon>Cyanophyceae</taxon>
        <taxon>Oscillatoriophycideae</taxon>
        <taxon>Oscillatoriales</taxon>
        <taxon>Microcoleaceae</taxon>
        <taxon>Lyngbya</taxon>
    </lineage>
</organism>
<evidence type="ECO:0000256" key="6">
    <source>
        <dbReference type="ARBA" id="ARBA00023268"/>
    </source>
</evidence>
<dbReference type="GO" id="GO:0030288">
    <property type="term" value="C:outer membrane-bounded periplasmic space"/>
    <property type="evidence" value="ECO:0007669"/>
    <property type="project" value="TreeGrafter"/>
</dbReference>
<dbReference type="EMBL" id="JTHE02000003">
    <property type="protein sequence ID" value="NEV66761.1"/>
    <property type="molecule type" value="Genomic_DNA"/>
</dbReference>
<dbReference type="Pfam" id="PF00912">
    <property type="entry name" value="Transgly"/>
    <property type="match status" value="1"/>
</dbReference>
<keyword evidence="5" id="KW-0378">Hydrolase</keyword>
<reference evidence="10" key="2">
    <citation type="journal article" date="2015" name="Genome Announc.">
        <title>Draft Genome Sequence of Filamentous Marine Cyanobacterium Lyngbya confervoides Strain BDU141951.</title>
        <authorList>
            <person name="Chandrababunaidu M.M."/>
            <person name="Sen D."/>
            <person name="Tripathy S."/>
        </authorList>
    </citation>
    <scope>NUCLEOTIDE SEQUENCE</scope>
    <source>
        <strain evidence="10">BDU141951</strain>
    </source>
</reference>
<keyword evidence="4" id="KW-0808">Transferase</keyword>
<dbReference type="PANTHER" id="PTHR32282:SF31">
    <property type="entry name" value="PEPTIDOGLYCAN GLYCOSYLTRANSFERASE"/>
    <property type="match status" value="1"/>
</dbReference>
<dbReference type="InterPro" id="IPR000253">
    <property type="entry name" value="FHA_dom"/>
</dbReference>
<keyword evidence="3" id="KW-0328">Glycosyltransferase</keyword>
<dbReference type="CDD" id="cd00060">
    <property type="entry name" value="FHA"/>
    <property type="match status" value="1"/>
</dbReference>
<comment type="catalytic activity">
    <reaction evidence="7">
        <text>Preferential cleavage: (Ac)2-L-Lys-D-Ala-|-D-Ala. Also transpeptidation of peptidyl-alanyl moieties that are N-acyl substituents of D-alanine.</text>
        <dbReference type="EC" id="3.4.16.4"/>
    </reaction>
</comment>
<dbReference type="GO" id="GO:0006508">
    <property type="term" value="P:proteolysis"/>
    <property type="evidence" value="ECO:0007669"/>
    <property type="project" value="UniProtKB-KW"/>
</dbReference>
<dbReference type="GO" id="GO:0009252">
    <property type="term" value="P:peptidoglycan biosynthetic process"/>
    <property type="evidence" value="ECO:0007669"/>
    <property type="project" value="TreeGrafter"/>
</dbReference>
<dbReference type="GO" id="GO:0008955">
    <property type="term" value="F:peptidoglycan glycosyltransferase activity"/>
    <property type="evidence" value="ECO:0007669"/>
    <property type="project" value="UniProtKB-EC"/>
</dbReference>
<evidence type="ECO:0000256" key="1">
    <source>
        <dbReference type="ARBA" id="ARBA00022645"/>
    </source>
</evidence>
<dbReference type="GO" id="GO:0009002">
    <property type="term" value="F:serine-type D-Ala-D-Ala carboxypeptidase activity"/>
    <property type="evidence" value="ECO:0007669"/>
    <property type="project" value="UniProtKB-EC"/>
</dbReference>
<reference evidence="10" key="3">
    <citation type="submission" date="2020-02" db="EMBL/GenBank/DDBJ databases">
        <authorList>
            <person name="Sarangi A.N."/>
            <person name="Ghosh S."/>
            <person name="Mukherjee M."/>
            <person name="Tripathy S."/>
        </authorList>
    </citation>
    <scope>NUCLEOTIDE SEQUENCE</scope>
    <source>
        <strain evidence="10">BDU141951</strain>
    </source>
</reference>
<dbReference type="SUPFAM" id="SSF53955">
    <property type="entry name" value="Lysozyme-like"/>
    <property type="match status" value="1"/>
</dbReference>
<dbReference type="PROSITE" id="PS50006">
    <property type="entry name" value="FHA_DOMAIN"/>
    <property type="match status" value="1"/>
</dbReference>
<dbReference type="InterPro" id="IPR001264">
    <property type="entry name" value="Glyco_trans_51"/>
</dbReference>
<dbReference type="InterPro" id="IPR023346">
    <property type="entry name" value="Lysozyme-like_dom_sf"/>
</dbReference>
<dbReference type="Gene3D" id="2.60.200.20">
    <property type="match status" value="1"/>
</dbReference>
<protein>
    <submittedName>
        <fullName evidence="10">FHA domain-containing protein</fullName>
    </submittedName>
</protein>
<dbReference type="InterPro" id="IPR036950">
    <property type="entry name" value="PBP_transglycosylase"/>
</dbReference>
<gene>
    <name evidence="10" type="ORF">QQ91_006490</name>
</gene>
<accession>A0A0C1V4D2</accession>
<evidence type="ECO:0000256" key="8">
    <source>
        <dbReference type="ARBA" id="ARBA00049902"/>
    </source>
</evidence>
<dbReference type="InterPro" id="IPR012338">
    <property type="entry name" value="Beta-lactam/transpept-like"/>
</dbReference>
<dbReference type="SUPFAM" id="SSF49879">
    <property type="entry name" value="SMAD/FHA domain"/>
    <property type="match status" value="1"/>
</dbReference>
<dbReference type="SMART" id="SM00240">
    <property type="entry name" value="FHA"/>
    <property type="match status" value="1"/>
</dbReference>
<reference evidence="10" key="1">
    <citation type="submission" date="2014-11" db="EMBL/GenBank/DDBJ databases">
        <authorList>
            <person name="Malar M.C."/>
            <person name="Sen D."/>
            <person name="Tripathy S."/>
        </authorList>
    </citation>
    <scope>NUCLEOTIDE SEQUENCE</scope>
    <source>
        <strain evidence="10">BDU141951</strain>
    </source>
</reference>
<dbReference type="Gene3D" id="3.40.710.10">
    <property type="entry name" value="DD-peptidase/beta-lactamase superfamily"/>
    <property type="match status" value="1"/>
</dbReference>
<feature type="domain" description="FHA" evidence="9">
    <location>
        <begin position="66"/>
        <end position="120"/>
    </location>
</feature>
<proteinExistence type="predicted"/>
<evidence type="ECO:0000256" key="5">
    <source>
        <dbReference type="ARBA" id="ARBA00022801"/>
    </source>
</evidence>
<dbReference type="Gene3D" id="1.10.3810.10">
    <property type="entry name" value="Biosynthetic peptidoglycan transglycosylase-like"/>
    <property type="match status" value="1"/>
</dbReference>
<keyword evidence="1" id="KW-0121">Carboxypeptidase</keyword>
<name>A0A0C1V4D2_9CYAN</name>